<name>A0A2K1L8P9_PHYPA</name>
<reference evidence="2 4" key="2">
    <citation type="journal article" date="2018" name="Plant J.">
        <title>The Physcomitrella patens chromosome-scale assembly reveals moss genome structure and evolution.</title>
        <authorList>
            <person name="Lang D."/>
            <person name="Ullrich K.K."/>
            <person name="Murat F."/>
            <person name="Fuchs J."/>
            <person name="Jenkins J."/>
            <person name="Haas F.B."/>
            <person name="Piednoel M."/>
            <person name="Gundlach H."/>
            <person name="Van Bel M."/>
            <person name="Meyberg R."/>
            <person name="Vives C."/>
            <person name="Morata J."/>
            <person name="Symeonidi A."/>
            <person name="Hiss M."/>
            <person name="Muchero W."/>
            <person name="Kamisugi Y."/>
            <person name="Saleh O."/>
            <person name="Blanc G."/>
            <person name="Decker E.L."/>
            <person name="van Gessel N."/>
            <person name="Grimwood J."/>
            <person name="Hayes R.D."/>
            <person name="Graham S.W."/>
            <person name="Gunter L.E."/>
            <person name="McDaniel S.F."/>
            <person name="Hoernstein S.N.W."/>
            <person name="Larsson A."/>
            <person name="Li F.W."/>
            <person name="Perroud P.F."/>
            <person name="Phillips J."/>
            <person name="Ranjan P."/>
            <person name="Rokshar D.S."/>
            <person name="Rothfels C.J."/>
            <person name="Schneider L."/>
            <person name="Shu S."/>
            <person name="Stevenson D.W."/>
            <person name="Thummler F."/>
            <person name="Tillich M."/>
            <person name="Villarreal Aguilar J.C."/>
            <person name="Widiez T."/>
            <person name="Wong G.K."/>
            <person name="Wymore A."/>
            <person name="Zhang Y."/>
            <person name="Zimmer A.D."/>
            <person name="Quatrano R.S."/>
            <person name="Mayer K.F.X."/>
            <person name="Goodstein D."/>
            <person name="Casacuberta J.M."/>
            <person name="Vandepoele K."/>
            <person name="Reski R."/>
            <person name="Cuming A.C."/>
            <person name="Tuskan G.A."/>
            <person name="Maumus F."/>
            <person name="Salse J."/>
            <person name="Schmutz J."/>
            <person name="Rensing S.A."/>
        </authorList>
    </citation>
    <scope>NUCLEOTIDE SEQUENCE [LARGE SCALE GENOMIC DNA]</scope>
    <source>
        <strain evidence="3 4">cv. Gransden 2004</strain>
    </source>
</reference>
<gene>
    <name evidence="2" type="ORF">PHYPA_000795</name>
</gene>
<reference evidence="2 4" key="1">
    <citation type="journal article" date="2008" name="Science">
        <title>The Physcomitrella genome reveals evolutionary insights into the conquest of land by plants.</title>
        <authorList>
            <person name="Rensing S."/>
            <person name="Lang D."/>
            <person name="Zimmer A."/>
            <person name="Terry A."/>
            <person name="Salamov A."/>
            <person name="Shapiro H."/>
            <person name="Nishiyama T."/>
            <person name="Perroud P.-F."/>
            <person name="Lindquist E."/>
            <person name="Kamisugi Y."/>
            <person name="Tanahashi T."/>
            <person name="Sakakibara K."/>
            <person name="Fujita T."/>
            <person name="Oishi K."/>
            <person name="Shin-I T."/>
            <person name="Kuroki Y."/>
            <person name="Toyoda A."/>
            <person name="Suzuki Y."/>
            <person name="Hashimoto A."/>
            <person name="Yamaguchi K."/>
            <person name="Sugano A."/>
            <person name="Kohara Y."/>
            <person name="Fujiyama A."/>
            <person name="Anterola A."/>
            <person name="Aoki S."/>
            <person name="Ashton N."/>
            <person name="Barbazuk W.B."/>
            <person name="Barker E."/>
            <person name="Bennetzen J."/>
            <person name="Bezanilla M."/>
            <person name="Blankenship R."/>
            <person name="Cho S.H."/>
            <person name="Dutcher S."/>
            <person name="Estelle M."/>
            <person name="Fawcett J.A."/>
            <person name="Gundlach H."/>
            <person name="Hanada K."/>
            <person name="Heyl A."/>
            <person name="Hicks K.A."/>
            <person name="Hugh J."/>
            <person name="Lohr M."/>
            <person name="Mayer K."/>
            <person name="Melkozernov A."/>
            <person name="Murata T."/>
            <person name="Nelson D."/>
            <person name="Pils B."/>
            <person name="Prigge M."/>
            <person name="Reiss B."/>
            <person name="Renner T."/>
            <person name="Rombauts S."/>
            <person name="Rushton P."/>
            <person name="Sanderfoot A."/>
            <person name="Schween G."/>
            <person name="Shiu S.-H."/>
            <person name="Stueber K."/>
            <person name="Theodoulou F.L."/>
            <person name="Tu H."/>
            <person name="Van de Peer Y."/>
            <person name="Verrier P.J."/>
            <person name="Waters E."/>
            <person name="Wood A."/>
            <person name="Yang L."/>
            <person name="Cove D."/>
            <person name="Cuming A."/>
            <person name="Hasebe M."/>
            <person name="Lucas S."/>
            <person name="Mishler D.B."/>
            <person name="Reski R."/>
            <person name="Grigoriev I."/>
            <person name="Quatrano R.S."/>
            <person name="Boore J.L."/>
        </authorList>
    </citation>
    <scope>NUCLEOTIDE SEQUENCE [LARGE SCALE GENOMIC DNA]</scope>
    <source>
        <strain evidence="3 4">cv. Gransden 2004</strain>
    </source>
</reference>
<reference evidence="3" key="3">
    <citation type="submission" date="2020-12" db="UniProtKB">
        <authorList>
            <consortium name="EnsemblPlants"/>
        </authorList>
    </citation>
    <scope>IDENTIFICATION</scope>
</reference>
<proteinExistence type="predicted"/>
<dbReference type="EMBL" id="ABEU02000001">
    <property type="protein sequence ID" value="PNR62371.1"/>
    <property type="molecule type" value="Genomic_DNA"/>
</dbReference>
<dbReference type="InParanoid" id="A0A2K1L8P9"/>
<sequence>MRGLLGGLYESYFLKPNKTSINSPYFPFFSLIVFEAHILLRVTGTSHEFFVWMDMGAISLFVGEPDAICFTFHSGCFPSNEGNSNSRTEYQGFGRFTDSPHPGMGNPIQNSI</sequence>
<evidence type="ECO:0000313" key="3">
    <source>
        <dbReference type="EnsemblPlants" id="PAC:32971860.CDS.1"/>
    </source>
</evidence>
<organism evidence="2">
    <name type="scientific">Physcomitrium patens</name>
    <name type="common">Spreading-leaved earth moss</name>
    <name type="synonym">Physcomitrella patens</name>
    <dbReference type="NCBI Taxonomy" id="3218"/>
    <lineage>
        <taxon>Eukaryota</taxon>
        <taxon>Viridiplantae</taxon>
        <taxon>Streptophyta</taxon>
        <taxon>Embryophyta</taxon>
        <taxon>Bryophyta</taxon>
        <taxon>Bryophytina</taxon>
        <taxon>Bryopsida</taxon>
        <taxon>Funariidae</taxon>
        <taxon>Funariales</taxon>
        <taxon>Funariaceae</taxon>
        <taxon>Physcomitrium</taxon>
    </lineage>
</organism>
<feature type="region of interest" description="Disordered" evidence="1">
    <location>
        <begin position="81"/>
        <end position="112"/>
    </location>
</feature>
<evidence type="ECO:0000313" key="4">
    <source>
        <dbReference type="Proteomes" id="UP000006727"/>
    </source>
</evidence>
<dbReference type="EnsemblPlants" id="Pp3c1_18259V3.1">
    <property type="protein sequence ID" value="PAC:32971860.CDS.1"/>
    <property type="gene ID" value="Pp3c1_18259"/>
</dbReference>
<dbReference type="Proteomes" id="UP000006727">
    <property type="component" value="Chromosome 1"/>
</dbReference>
<dbReference type="Gramene" id="Pp3c1_18259V3.1">
    <property type="protein sequence ID" value="PAC:32971860.CDS.1"/>
    <property type="gene ID" value="Pp3c1_18259"/>
</dbReference>
<keyword evidence="4" id="KW-1185">Reference proteome</keyword>
<protein>
    <submittedName>
        <fullName evidence="2 3">Uncharacterized protein</fullName>
    </submittedName>
</protein>
<evidence type="ECO:0000313" key="2">
    <source>
        <dbReference type="EMBL" id="PNR62371.1"/>
    </source>
</evidence>
<evidence type="ECO:0000256" key="1">
    <source>
        <dbReference type="SAM" id="MobiDB-lite"/>
    </source>
</evidence>
<dbReference type="AlphaFoldDB" id="A0A2K1L8P9"/>
<accession>A0A2K1L8P9</accession>